<evidence type="ECO:0000256" key="7">
    <source>
        <dbReference type="ARBA" id="ARBA00023180"/>
    </source>
</evidence>
<dbReference type="Pfam" id="PF02089">
    <property type="entry name" value="Palm_thioest"/>
    <property type="match status" value="1"/>
</dbReference>
<comment type="caution">
    <text evidence="10">The sequence shown here is derived from an EMBL/GenBank/DDBJ whole genome shotgun (WGS) entry which is preliminary data.</text>
</comment>
<evidence type="ECO:0000256" key="8">
    <source>
        <dbReference type="ARBA" id="ARBA00031934"/>
    </source>
</evidence>
<dbReference type="SUPFAM" id="SSF53474">
    <property type="entry name" value="alpha/beta-Hydrolases"/>
    <property type="match status" value="1"/>
</dbReference>
<evidence type="ECO:0000313" key="10">
    <source>
        <dbReference type="EMBL" id="KAK1922121.1"/>
    </source>
</evidence>
<dbReference type="Proteomes" id="UP001182556">
    <property type="component" value="Unassembled WGS sequence"/>
</dbReference>
<protein>
    <recommendedName>
        <fullName evidence="3">Palmitoyl-protein thioesterase 1</fullName>
        <ecNumber evidence="2">3.1.2.22</ecNumber>
    </recommendedName>
    <alternativeName>
        <fullName evidence="8">Palmitoyl-protein hydrolase 1</fullName>
    </alternativeName>
</protein>
<evidence type="ECO:0000256" key="1">
    <source>
        <dbReference type="ARBA" id="ARBA00010758"/>
    </source>
</evidence>
<evidence type="ECO:0000256" key="4">
    <source>
        <dbReference type="ARBA" id="ARBA00022729"/>
    </source>
</evidence>
<evidence type="ECO:0000256" key="5">
    <source>
        <dbReference type="ARBA" id="ARBA00022801"/>
    </source>
</evidence>
<proteinExistence type="inferred from homology"/>
<dbReference type="Gene3D" id="3.40.50.1820">
    <property type="entry name" value="alpha/beta hydrolase"/>
    <property type="match status" value="1"/>
</dbReference>
<dbReference type="FunFam" id="3.40.50.1820:FF:000107">
    <property type="entry name" value="Palmitoyl-protein thioesterase 1"/>
    <property type="match status" value="1"/>
</dbReference>
<dbReference type="GO" id="GO:0008474">
    <property type="term" value="F:palmitoyl-(protein) hydrolase activity"/>
    <property type="evidence" value="ECO:0007669"/>
    <property type="project" value="UniProtKB-EC"/>
</dbReference>
<dbReference type="EC" id="3.1.2.22" evidence="2"/>
<evidence type="ECO:0000313" key="11">
    <source>
        <dbReference type="Proteomes" id="UP001182556"/>
    </source>
</evidence>
<evidence type="ECO:0000256" key="3">
    <source>
        <dbReference type="ARBA" id="ARBA00014212"/>
    </source>
</evidence>
<dbReference type="EMBL" id="JAODAN010000009">
    <property type="protein sequence ID" value="KAK1922121.1"/>
    <property type="molecule type" value="Genomic_DNA"/>
</dbReference>
<keyword evidence="5" id="KW-0378">Hydrolase</keyword>
<evidence type="ECO:0000256" key="6">
    <source>
        <dbReference type="ARBA" id="ARBA00023157"/>
    </source>
</evidence>
<keyword evidence="7" id="KW-0325">Glycoprotein</keyword>
<gene>
    <name evidence="10" type="ORF">DB88DRAFT_497252</name>
</gene>
<organism evidence="10 11">
    <name type="scientific">Papiliotrema laurentii</name>
    <name type="common">Cryptococcus laurentii</name>
    <dbReference type="NCBI Taxonomy" id="5418"/>
    <lineage>
        <taxon>Eukaryota</taxon>
        <taxon>Fungi</taxon>
        <taxon>Dikarya</taxon>
        <taxon>Basidiomycota</taxon>
        <taxon>Agaricomycotina</taxon>
        <taxon>Tremellomycetes</taxon>
        <taxon>Tremellales</taxon>
        <taxon>Rhynchogastremaceae</taxon>
        <taxon>Papiliotrema</taxon>
    </lineage>
</organism>
<dbReference type="InterPro" id="IPR002472">
    <property type="entry name" value="Palm_thioest"/>
</dbReference>
<keyword evidence="4 9" id="KW-0732">Signal</keyword>
<accession>A0AAD9FNE8</accession>
<comment type="similarity">
    <text evidence="1">Belongs to the palmitoyl-protein thioesterase family.</text>
</comment>
<dbReference type="AlphaFoldDB" id="A0AAD9FNE8"/>
<dbReference type="PRINTS" id="PR00414">
    <property type="entry name" value="PPTHIESTRASE"/>
</dbReference>
<feature type="chain" id="PRO_5042214836" description="Palmitoyl-protein thioesterase 1" evidence="9">
    <location>
        <begin position="27"/>
        <end position="334"/>
    </location>
</feature>
<evidence type="ECO:0000256" key="2">
    <source>
        <dbReference type="ARBA" id="ARBA00012423"/>
    </source>
</evidence>
<feature type="signal peptide" evidence="9">
    <location>
        <begin position="1"/>
        <end position="26"/>
    </location>
</feature>
<sequence>MTAIVHTRLMKLLAIFTLYAISCVRARPGLANYQAILTPPDRQAEHKSPPRPLVIWHGLGDTALSEGISGFIADIQDLYPGIFVHSVQIPLNGSPDDERKAGFWGNADIQGDDGCEQLSGIPELVDGFDAIGFSQGGLFLRYYAQYCNTPPIRNLITFGTPHYGISALIPCPTPPTLSCLLAARAARSGIYTSWAQTHLIQAAYFRDPARLDEFVESNTFIRDLNAEGKYLAGQRDERAAGGQGLKGIENLIAVMFDADRTVSPAQSAHFWTYSTANKTVLVPLEEQRLYTEDWIGLRQLQDKGGLILEHCPGEHMDLGEGDCGMRIVKEWVGQ</sequence>
<keyword evidence="11" id="KW-1185">Reference proteome</keyword>
<evidence type="ECO:0000256" key="9">
    <source>
        <dbReference type="SAM" id="SignalP"/>
    </source>
</evidence>
<keyword evidence="6" id="KW-1015">Disulfide bond</keyword>
<dbReference type="PANTHER" id="PTHR11247:SF8">
    <property type="entry name" value="PALMITOYL-PROTEIN THIOESTERASE 1"/>
    <property type="match status" value="1"/>
</dbReference>
<dbReference type="InterPro" id="IPR029058">
    <property type="entry name" value="AB_hydrolase_fold"/>
</dbReference>
<name>A0AAD9FNE8_PAPLA</name>
<reference evidence="10" key="1">
    <citation type="submission" date="2023-02" db="EMBL/GenBank/DDBJ databases">
        <title>Identification and recombinant expression of a fungal hydrolase from Papiliotrema laurentii that hydrolyzes apple cutin and clears colloidal polyester polyurethane.</title>
        <authorList>
            <consortium name="DOE Joint Genome Institute"/>
            <person name="Roman V.A."/>
            <person name="Bojanowski C."/>
            <person name="Crable B.R."/>
            <person name="Wagner D.N."/>
            <person name="Hung C.S."/>
            <person name="Nadeau L.J."/>
            <person name="Schratz L."/>
            <person name="Haridas S."/>
            <person name="Pangilinan J."/>
            <person name="Lipzen A."/>
            <person name="Na H."/>
            <person name="Yan M."/>
            <person name="Ng V."/>
            <person name="Grigoriev I.V."/>
            <person name="Spatafora J.W."/>
            <person name="Barlow D."/>
            <person name="Biffinger J."/>
            <person name="Kelley-Loughnane N."/>
            <person name="Varaljay V.A."/>
            <person name="Crookes-Goodson W.J."/>
        </authorList>
    </citation>
    <scope>NUCLEOTIDE SEQUENCE</scope>
    <source>
        <strain evidence="10">5307AH</strain>
    </source>
</reference>
<dbReference type="PANTHER" id="PTHR11247">
    <property type="entry name" value="PALMITOYL-PROTEIN THIOESTERASE/DOLICHYLDIPHOSPHATASE 1"/>
    <property type="match status" value="1"/>
</dbReference>